<feature type="signal peptide" evidence="7">
    <location>
        <begin position="1"/>
        <end position="25"/>
    </location>
</feature>
<evidence type="ECO:0000256" key="1">
    <source>
        <dbReference type="ARBA" id="ARBA00004442"/>
    </source>
</evidence>
<reference evidence="10 11" key="1">
    <citation type="submission" date="2019-03" db="EMBL/GenBank/DDBJ databases">
        <title>Luteimonas zhaokaii sp.nov., isolated from the rectal contents of Plateau pika in Yushu, Qinghai Province, China.</title>
        <authorList>
            <person name="Zhang G."/>
        </authorList>
    </citation>
    <scope>NUCLEOTIDE SEQUENCE [LARGE SCALE GENOMIC DNA]</scope>
    <source>
        <strain evidence="10 11">B9</strain>
    </source>
</reference>
<dbReference type="OrthoDB" id="5476657at2"/>
<sequence length="1052" mass="114785">MSILKKTALCSAVAVALCVTSQAFAYEQAQTPARAADNQAAGTGAILGRVLDPATGEYLRNARVMIDGRQAALSGERGEFRINGVAAGVHALTVEFTGFGSLQRDIHVRAGETAEPVFELFSTAGPAGDTASLDTVQVVGAREGDARAIMEQRASMNITNTLSADSFGDIGDGNPGEFLKYMPGVDFDVVADDAPRNISLRGLPAKYTGVTLNGVSLPGIDANSSSSRTFSFEQSALSGVDSISINKTTSADMDANAPAGTIDIRTKRAFDARGRRIVVSAGGTTHAGLWDSRQTGWMEGGYDRKWLPASSISYADAFFDNRLGIAAGISSITNLVEQVQINSGRNYVATATSPYPYAVTSIAATGYDREYNRRVASLSTDFKATDALILSLNASVSRGDIDPSTIVPTFTNGRATAANPHEGDPSLDWTTRFPETTNTLTNAQTYTYKVGYSRNFVPSFEWNTENFKLTGNLFSASSNSRYDSPKKGMVSNLLNTMSTRGNYSASRSDWMRQDWQIQQVSGMDWSNPDAWSLGSYSGALGASTRPSIRTTPGSSAELDYRGGSLDFEFYQDIGDVPVTWKTGLKATRADYEFGNDSDANIYTYNGPLTNAEFLRAVQSANQWHSGESGMTISTLSGGDLYVYSLRKIYEMMQANPEQWLRSETPAQWYNANVANVNKIDERITSLYFMGTAEFTDKLTGRAGVRWERTKAIGYDFDPLSPEDVRAAGYEVAAATGRATTVEGLEYQYLTNPRRETEGSYDDFFPSASLKYRITPSLDVHAGYSKTIMRPEVGDLAGVWSIAYGDDGNVLTAPNVNLKPEYSDNFSIRATQYFEPVGLVAFGLFHNRIRDLIATTTMSPEEFGYDGDEPVDLVNTTINSADDITVNGYEFELNHAMDYLPGALGGLTIRAAYTHVNPSQKLPRVAQQVANLGFAWRYGRARLNLNTVWSDEKDRGPTANVTVDNGNGRYVINQEQPFDDYLEVNLSGGYTIIPKTRNNFMGLEFYFTANNVFNQNRHTVYSNGPVGLAEKGHHSQIYITSGRRASIGFRGRF</sequence>
<dbReference type="Proteomes" id="UP000294796">
    <property type="component" value="Unassembled WGS sequence"/>
</dbReference>
<feature type="domain" description="TonB-dependent receptor plug" evidence="9">
    <location>
        <begin position="155"/>
        <end position="261"/>
    </location>
</feature>
<evidence type="ECO:0000259" key="8">
    <source>
        <dbReference type="Pfam" id="PF00593"/>
    </source>
</evidence>
<protein>
    <submittedName>
        <fullName evidence="10">TonB-dependent receptor</fullName>
    </submittedName>
</protein>
<dbReference type="Pfam" id="PF00593">
    <property type="entry name" value="TonB_dep_Rec_b-barrel"/>
    <property type="match status" value="1"/>
</dbReference>
<dbReference type="SUPFAM" id="SSF49452">
    <property type="entry name" value="Starch-binding domain-like"/>
    <property type="match status" value="1"/>
</dbReference>
<dbReference type="InterPro" id="IPR012910">
    <property type="entry name" value="Plug_dom"/>
</dbReference>
<evidence type="ECO:0000313" key="10">
    <source>
        <dbReference type="EMBL" id="TDK23787.1"/>
    </source>
</evidence>
<evidence type="ECO:0000313" key="11">
    <source>
        <dbReference type="Proteomes" id="UP000294796"/>
    </source>
</evidence>
<evidence type="ECO:0000256" key="5">
    <source>
        <dbReference type="ARBA" id="ARBA00023237"/>
    </source>
</evidence>
<feature type="chain" id="PRO_5020401899" evidence="7">
    <location>
        <begin position="26"/>
        <end position="1052"/>
    </location>
</feature>
<feature type="domain" description="TonB-dependent receptor-like beta-barrel" evidence="8">
    <location>
        <begin position="552"/>
        <end position="1011"/>
    </location>
</feature>
<dbReference type="InterPro" id="IPR000531">
    <property type="entry name" value="Beta-barrel_TonB"/>
</dbReference>
<proteinExistence type="inferred from homology"/>
<gene>
    <name evidence="10" type="ORF">E2F46_09655</name>
</gene>
<dbReference type="PANTHER" id="PTHR40980">
    <property type="entry name" value="PLUG DOMAIN-CONTAINING PROTEIN"/>
    <property type="match status" value="1"/>
</dbReference>
<dbReference type="Gene3D" id="2.170.130.10">
    <property type="entry name" value="TonB-dependent receptor, plug domain"/>
    <property type="match status" value="1"/>
</dbReference>
<organism evidence="10 11">
    <name type="scientific">Luteimonas aestuarii</name>
    <dbReference type="NCBI Taxonomy" id="453837"/>
    <lineage>
        <taxon>Bacteria</taxon>
        <taxon>Pseudomonadati</taxon>
        <taxon>Pseudomonadota</taxon>
        <taxon>Gammaproteobacteria</taxon>
        <taxon>Lysobacterales</taxon>
        <taxon>Lysobacteraceae</taxon>
        <taxon>Luteimonas</taxon>
    </lineage>
</organism>
<keyword evidence="4 6" id="KW-0472">Membrane</keyword>
<evidence type="ECO:0000256" key="3">
    <source>
        <dbReference type="ARBA" id="ARBA00023077"/>
    </source>
</evidence>
<comment type="subcellular location">
    <subcellularLocation>
        <location evidence="1 6">Cell outer membrane</location>
    </subcellularLocation>
</comment>
<name>A0A4R5TQM1_9GAMM</name>
<evidence type="ECO:0000256" key="7">
    <source>
        <dbReference type="SAM" id="SignalP"/>
    </source>
</evidence>
<dbReference type="RefSeq" id="WP_133321884.1">
    <property type="nucleotide sequence ID" value="NZ_SMTF01000006.1"/>
</dbReference>
<dbReference type="InterPro" id="IPR037066">
    <property type="entry name" value="Plug_dom_sf"/>
</dbReference>
<dbReference type="Pfam" id="PF13620">
    <property type="entry name" value="CarboxypepD_reg"/>
    <property type="match status" value="1"/>
</dbReference>
<dbReference type="InterPro" id="IPR013784">
    <property type="entry name" value="Carb-bd-like_fold"/>
</dbReference>
<dbReference type="AlphaFoldDB" id="A0A4R5TQM1"/>
<dbReference type="InterPro" id="IPR010917">
    <property type="entry name" value="TonB_rcpt_CS"/>
</dbReference>
<dbReference type="Gene3D" id="2.40.170.20">
    <property type="entry name" value="TonB-dependent receptor, beta-barrel domain"/>
    <property type="match status" value="1"/>
</dbReference>
<keyword evidence="2 7" id="KW-0732">Signal</keyword>
<comment type="similarity">
    <text evidence="6">Belongs to the TonB-dependent receptor family.</text>
</comment>
<evidence type="ECO:0000259" key="9">
    <source>
        <dbReference type="Pfam" id="PF07715"/>
    </source>
</evidence>
<evidence type="ECO:0000256" key="4">
    <source>
        <dbReference type="ARBA" id="ARBA00023136"/>
    </source>
</evidence>
<dbReference type="EMBL" id="SMTF01000006">
    <property type="protein sequence ID" value="TDK23787.1"/>
    <property type="molecule type" value="Genomic_DNA"/>
</dbReference>
<keyword evidence="11" id="KW-1185">Reference proteome</keyword>
<dbReference type="Gene3D" id="2.60.40.1120">
    <property type="entry name" value="Carboxypeptidase-like, regulatory domain"/>
    <property type="match status" value="1"/>
</dbReference>
<dbReference type="Pfam" id="PF07715">
    <property type="entry name" value="Plug"/>
    <property type="match status" value="1"/>
</dbReference>
<keyword evidence="3 6" id="KW-0798">TonB box</keyword>
<keyword evidence="5" id="KW-0998">Cell outer membrane</keyword>
<comment type="caution">
    <text evidence="10">The sequence shown here is derived from an EMBL/GenBank/DDBJ whole genome shotgun (WGS) entry which is preliminary data.</text>
</comment>
<dbReference type="PANTHER" id="PTHR40980:SF4">
    <property type="entry name" value="TONB-DEPENDENT RECEPTOR-LIKE BETA-BARREL DOMAIN-CONTAINING PROTEIN"/>
    <property type="match status" value="1"/>
</dbReference>
<dbReference type="InterPro" id="IPR036942">
    <property type="entry name" value="Beta-barrel_TonB_sf"/>
</dbReference>
<keyword evidence="10" id="KW-0675">Receptor</keyword>
<evidence type="ECO:0000256" key="6">
    <source>
        <dbReference type="RuleBase" id="RU003357"/>
    </source>
</evidence>
<dbReference type="PROSITE" id="PS01156">
    <property type="entry name" value="TONB_DEPENDENT_REC_2"/>
    <property type="match status" value="1"/>
</dbReference>
<accession>A0A4R5TQM1</accession>
<evidence type="ECO:0000256" key="2">
    <source>
        <dbReference type="ARBA" id="ARBA00022729"/>
    </source>
</evidence>
<dbReference type="SUPFAM" id="SSF56935">
    <property type="entry name" value="Porins"/>
    <property type="match status" value="1"/>
</dbReference>
<dbReference type="GO" id="GO:0009279">
    <property type="term" value="C:cell outer membrane"/>
    <property type="evidence" value="ECO:0007669"/>
    <property type="project" value="UniProtKB-SubCell"/>
</dbReference>
<dbReference type="GO" id="GO:0030246">
    <property type="term" value="F:carbohydrate binding"/>
    <property type="evidence" value="ECO:0007669"/>
    <property type="project" value="InterPro"/>
</dbReference>